<proteinExistence type="predicted"/>
<dbReference type="Proteomes" id="UP001482231">
    <property type="component" value="Unassembled WGS sequence"/>
</dbReference>
<feature type="transmembrane region" description="Helical" evidence="1">
    <location>
        <begin position="43"/>
        <end position="64"/>
    </location>
</feature>
<dbReference type="RefSeq" id="WP_347308842.1">
    <property type="nucleotide sequence ID" value="NZ_JBAJEX010000010.1"/>
</dbReference>
<name>A0ABV0EGE6_9BURK</name>
<keyword evidence="3" id="KW-1185">Reference proteome</keyword>
<reference evidence="2 3" key="1">
    <citation type="submission" date="2024-02" db="EMBL/GenBank/DDBJ databases">
        <title>New thermophilic sulfur-oxidizing bacteria from a hot springs of the Uzon caldera (Kamchatka, Russia).</title>
        <authorList>
            <person name="Dukat A.M."/>
            <person name="Elcheninov A.G."/>
            <person name="Frolov E.N."/>
        </authorList>
    </citation>
    <scope>NUCLEOTIDE SEQUENCE [LARGE SCALE GENOMIC DNA]</scope>
    <source>
        <strain evidence="2 3">AK1</strain>
    </source>
</reference>
<evidence type="ECO:0000256" key="1">
    <source>
        <dbReference type="SAM" id="Phobius"/>
    </source>
</evidence>
<accession>A0ABV0EGE6</accession>
<keyword evidence="1" id="KW-1133">Transmembrane helix</keyword>
<comment type="caution">
    <text evidence="2">The sequence shown here is derived from an EMBL/GenBank/DDBJ whole genome shotgun (WGS) entry which is preliminary data.</text>
</comment>
<sequence length="76" mass="8520">METPTDPFEAALAHNLARTEPESSIDMEHLLRRARRCVAARNVLALILGRIWLALARLLAPAAVRLHRLVPPSRHP</sequence>
<keyword evidence="1" id="KW-0812">Transmembrane</keyword>
<protein>
    <submittedName>
        <fullName evidence="2">Uncharacterized protein</fullName>
    </submittedName>
</protein>
<evidence type="ECO:0000313" key="3">
    <source>
        <dbReference type="Proteomes" id="UP001482231"/>
    </source>
</evidence>
<dbReference type="EMBL" id="JBAJEX010000010">
    <property type="protein sequence ID" value="MEO1767730.1"/>
    <property type="molecule type" value="Genomic_DNA"/>
</dbReference>
<evidence type="ECO:0000313" key="2">
    <source>
        <dbReference type="EMBL" id="MEO1767730.1"/>
    </source>
</evidence>
<gene>
    <name evidence="2" type="ORF">V6E02_10955</name>
</gene>
<keyword evidence="1" id="KW-0472">Membrane</keyword>
<organism evidence="2 3">
    <name type="scientific">Thiobacter aerophilum</name>
    <dbReference type="NCBI Taxonomy" id="3121275"/>
    <lineage>
        <taxon>Bacteria</taxon>
        <taxon>Pseudomonadati</taxon>
        <taxon>Pseudomonadota</taxon>
        <taxon>Betaproteobacteria</taxon>
        <taxon>Burkholderiales</taxon>
        <taxon>Thiobacteraceae</taxon>
        <taxon>Thiobacter</taxon>
    </lineage>
</organism>